<comment type="caution">
    <text evidence="2">The sequence shown here is derived from an EMBL/GenBank/DDBJ whole genome shotgun (WGS) entry which is preliminary data.</text>
</comment>
<keyword evidence="1" id="KW-0812">Transmembrane</keyword>
<feature type="transmembrane region" description="Helical" evidence="1">
    <location>
        <begin position="96"/>
        <end position="119"/>
    </location>
</feature>
<reference evidence="3" key="1">
    <citation type="submission" date="2024-06" db="EMBL/GenBank/DDBJ databases">
        <title>Multi-omics analyses provide insights into the biosynthesis of the anticancer antibiotic pleurotin in Hohenbuehelia grisea.</title>
        <authorList>
            <person name="Weaver J.A."/>
            <person name="Alberti F."/>
        </authorList>
    </citation>
    <scope>NUCLEOTIDE SEQUENCE [LARGE SCALE GENOMIC DNA]</scope>
    <source>
        <strain evidence="3">T-177</strain>
    </source>
</reference>
<gene>
    <name evidence="2" type="ORF">HGRIS_005138</name>
</gene>
<dbReference type="Proteomes" id="UP001556367">
    <property type="component" value="Unassembled WGS sequence"/>
</dbReference>
<accession>A0ABR3JEB4</accession>
<sequence length="216" mass="23855">MVRRFPGDAFFGSNAHILRNKSRFDFRSLWARFSAVSAVSPSSSRLGAPRLQGSGSDGIFRIKSSDIRWASPAVTHCFFKLQVLLRLYDSFTNMRLLSALLTFIPIALVAASAPGIAGFEEARGLEKRETSYGNPDLVVDQGNRWKLNFGSTGGHPNACPGHYICYIGKRGGQHGDVSFGNPDDMVDEGNRWRFNYGSRNGHDNACPGHYICYVSK</sequence>
<keyword evidence="1" id="KW-1133">Transmembrane helix</keyword>
<keyword evidence="3" id="KW-1185">Reference proteome</keyword>
<protein>
    <submittedName>
        <fullName evidence="2">Uncharacterized protein</fullName>
    </submittedName>
</protein>
<evidence type="ECO:0000313" key="2">
    <source>
        <dbReference type="EMBL" id="KAL0953979.1"/>
    </source>
</evidence>
<evidence type="ECO:0000256" key="1">
    <source>
        <dbReference type="SAM" id="Phobius"/>
    </source>
</evidence>
<keyword evidence="1" id="KW-0472">Membrane</keyword>
<evidence type="ECO:0000313" key="3">
    <source>
        <dbReference type="Proteomes" id="UP001556367"/>
    </source>
</evidence>
<organism evidence="2 3">
    <name type="scientific">Hohenbuehelia grisea</name>
    <dbReference type="NCBI Taxonomy" id="104357"/>
    <lineage>
        <taxon>Eukaryota</taxon>
        <taxon>Fungi</taxon>
        <taxon>Dikarya</taxon>
        <taxon>Basidiomycota</taxon>
        <taxon>Agaricomycotina</taxon>
        <taxon>Agaricomycetes</taxon>
        <taxon>Agaricomycetidae</taxon>
        <taxon>Agaricales</taxon>
        <taxon>Pleurotineae</taxon>
        <taxon>Pleurotaceae</taxon>
        <taxon>Hohenbuehelia</taxon>
    </lineage>
</organism>
<dbReference type="EMBL" id="JASNQZ010000008">
    <property type="protein sequence ID" value="KAL0953979.1"/>
    <property type="molecule type" value="Genomic_DNA"/>
</dbReference>
<proteinExistence type="predicted"/>
<name>A0ABR3JEB4_9AGAR</name>